<dbReference type="AlphaFoldDB" id="A0A196S762"/>
<dbReference type="PANTHER" id="PTHR12378:SF80">
    <property type="entry name" value="IP06716P-RELATED"/>
    <property type="match status" value="1"/>
</dbReference>
<keyword evidence="3" id="KW-0378">Hydrolase</keyword>
<evidence type="ECO:0000313" key="6">
    <source>
        <dbReference type="EMBL" id="OAO12878.1"/>
    </source>
</evidence>
<feature type="region of interest" description="Disordered" evidence="4">
    <location>
        <begin position="143"/>
        <end position="172"/>
    </location>
</feature>
<dbReference type="GO" id="GO:0006508">
    <property type="term" value="P:proteolysis"/>
    <property type="evidence" value="ECO:0007669"/>
    <property type="project" value="UniProtKB-KW"/>
</dbReference>
<evidence type="ECO:0000256" key="3">
    <source>
        <dbReference type="ARBA" id="ARBA00022801"/>
    </source>
</evidence>
<comment type="similarity">
    <text evidence="1">Belongs to the DeSI family.</text>
</comment>
<dbReference type="GO" id="GO:0101005">
    <property type="term" value="F:deubiquitinase activity"/>
    <property type="evidence" value="ECO:0007669"/>
    <property type="project" value="TreeGrafter"/>
</dbReference>
<proteinExistence type="inferred from homology"/>
<evidence type="ECO:0000313" key="7">
    <source>
        <dbReference type="Proteomes" id="UP000078348"/>
    </source>
</evidence>
<accession>A0A196S762</accession>
<evidence type="ECO:0000256" key="4">
    <source>
        <dbReference type="SAM" id="MobiDB-lite"/>
    </source>
</evidence>
<protein>
    <recommendedName>
        <fullName evidence="5">PPPDE domain-containing protein</fullName>
    </recommendedName>
</protein>
<organism evidence="6 7">
    <name type="scientific">Blastocystis sp. subtype 1 (strain ATCC 50177 / NandII)</name>
    <dbReference type="NCBI Taxonomy" id="478820"/>
    <lineage>
        <taxon>Eukaryota</taxon>
        <taxon>Sar</taxon>
        <taxon>Stramenopiles</taxon>
        <taxon>Bigyra</taxon>
        <taxon>Opalozoa</taxon>
        <taxon>Opalinata</taxon>
        <taxon>Blastocystidae</taxon>
        <taxon>Blastocystis</taxon>
    </lineage>
</organism>
<dbReference type="InterPro" id="IPR042266">
    <property type="entry name" value="PPPDE_sf"/>
</dbReference>
<gene>
    <name evidence="6" type="ORF">AV274_5411</name>
</gene>
<feature type="domain" description="PPPDE" evidence="5">
    <location>
        <begin position="10"/>
        <end position="143"/>
    </location>
</feature>
<comment type="caution">
    <text evidence="6">The sequence shown here is derived from an EMBL/GenBank/DDBJ whole genome shotgun (WGS) entry which is preliminary data.</text>
</comment>
<dbReference type="OrthoDB" id="412286at2759"/>
<dbReference type="SMART" id="SM01179">
    <property type="entry name" value="DUF862"/>
    <property type="match status" value="1"/>
</dbReference>
<evidence type="ECO:0000256" key="1">
    <source>
        <dbReference type="ARBA" id="ARBA00008140"/>
    </source>
</evidence>
<dbReference type="Pfam" id="PF05903">
    <property type="entry name" value="Peptidase_C97"/>
    <property type="match status" value="1"/>
</dbReference>
<evidence type="ECO:0000259" key="5">
    <source>
        <dbReference type="PROSITE" id="PS51858"/>
    </source>
</evidence>
<keyword evidence="2" id="KW-0645">Protease</keyword>
<dbReference type="InterPro" id="IPR008580">
    <property type="entry name" value="PPPDE_dom"/>
</dbReference>
<reference evidence="6 7" key="1">
    <citation type="submission" date="2016-05" db="EMBL/GenBank/DDBJ databases">
        <title>Nuclear genome of Blastocystis sp. subtype 1 NandII.</title>
        <authorList>
            <person name="Gentekaki E."/>
            <person name="Curtis B."/>
            <person name="Stairs C."/>
            <person name="Eme L."/>
            <person name="Herman E."/>
            <person name="Klimes V."/>
            <person name="Arias M.C."/>
            <person name="Elias M."/>
            <person name="Hilliou F."/>
            <person name="Klute M."/>
            <person name="Malik S.-B."/>
            <person name="Pightling A."/>
            <person name="Rachubinski R."/>
            <person name="Salas D."/>
            <person name="Schlacht A."/>
            <person name="Suga H."/>
            <person name="Archibald J."/>
            <person name="Ball S.G."/>
            <person name="Clark G."/>
            <person name="Dacks J."/>
            <person name="Van Der Giezen M."/>
            <person name="Tsaousis A."/>
            <person name="Roger A."/>
        </authorList>
    </citation>
    <scope>NUCLEOTIDE SEQUENCE [LARGE SCALE GENOMIC DNA]</scope>
    <source>
        <strain evidence="7">ATCC 50177 / NandII</strain>
    </source>
</reference>
<keyword evidence="7" id="KW-1185">Reference proteome</keyword>
<dbReference type="PANTHER" id="PTHR12378">
    <property type="entry name" value="DESUMOYLATING ISOPEPTIDASE"/>
    <property type="match status" value="1"/>
</dbReference>
<dbReference type="STRING" id="478820.A0A196S762"/>
<evidence type="ECO:0000256" key="2">
    <source>
        <dbReference type="ARBA" id="ARBA00022670"/>
    </source>
</evidence>
<dbReference type="Gene3D" id="3.90.1720.30">
    <property type="entry name" value="PPPDE domains"/>
    <property type="match status" value="1"/>
</dbReference>
<dbReference type="Proteomes" id="UP000078348">
    <property type="component" value="Unassembled WGS sequence"/>
</dbReference>
<name>A0A196S762_BLAHN</name>
<sequence>MRQTHPKVGTEVYLNVYDLTDYNSYLYNIGFGFYHSGVEVNGVEYSFGEGCGVCEGVPKDVIGARFRESIHLGETNKTNEEITKAIDSLRPRYRGEDYNMILKNCNNFSNDLCKALLGIEIPGYVNRCAYIASFFSCCIPSTRDEDDEPLPASRFQGKGNRLGSSDQHGVDAEYQRAMRLKAMKR</sequence>
<dbReference type="PROSITE" id="PS51858">
    <property type="entry name" value="PPPDE"/>
    <property type="match status" value="1"/>
</dbReference>
<dbReference type="GO" id="GO:0016579">
    <property type="term" value="P:protein deubiquitination"/>
    <property type="evidence" value="ECO:0007669"/>
    <property type="project" value="TreeGrafter"/>
</dbReference>
<dbReference type="EMBL" id="LXWW01000501">
    <property type="protein sequence ID" value="OAO12878.1"/>
    <property type="molecule type" value="Genomic_DNA"/>
</dbReference>